<protein>
    <submittedName>
        <fullName evidence="1">Uncharacterized protein</fullName>
    </submittedName>
</protein>
<accession>F4B5I5</accession>
<reference key="2">
    <citation type="journal article" date="2011" name="Extremophiles">
        <title>Genomic analyses of Acidianus hospitalis W1 a host for studying crenarchaeal virus and plasmid life cycles.</title>
        <authorList>
            <person name="You X.Y."/>
            <person name="Liu C."/>
            <person name="Wang S.Y."/>
            <person name="Jiang C.Y."/>
            <person name="Shah S.A."/>
            <person name="Prangishvili D."/>
            <person name="Liu S.J."/>
            <person name="Garrett R.A."/>
        </authorList>
    </citation>
    <scope>NUCLEOTIDE SEQUENCE</scope>
    <source>
        <strain>W1</strain>
    </source>
</reference>
<dbReference type="AlphaFoldDB" id="F4B5I5"/>
<dbReference type="KEGG" id="aho:Ahos_1526"/>
<dbReference type="Proteomes" id="UP000008458">
    <property type="component" value="Chromosome"/>
</dbReference>
<gene>
    <name evidence="1" type="ordered locus">Ahos_1526</name>
</gene>
<proteinExistence type="predicted"/>
<evidence type="ECO:0000313" key="1">
    <source>
        <dbReference type="EMBL" id="AEE94409.1"/>
    </source>
</evidence>
<dbReference type="HOGENOM" id="CLU_3302529_0_0_2"/>
<reference evidence="1 2" key="1">
    <citation type="journal article" date="2011" name="Extremophiles">
        <title>Genomic analysis of Acidianus hospitalis W1 a host for studying crenarchaeal virus and plasmid life cycles.</title>
        <authorList>
            <person name="You X.Y."/>
            <person name="Liu C."/>
            <person name="Wang S.Y."/>
            <person name="Jiang C.Y."/>
            <person name="Shah S.A."/>
            <person name="Prangishvili D."/>
            <person name="She Q."/>
            <person name="Liu S.J."/>
            <person name="Garrett R.A."/>
        </authorList>
    </citation>
    <scope>NUCLEOTIDE SEQUENCE [LARGE SCALE GENOMIC DNA]</scope>
    <source>
        <strain evidence="1 2">W1</strain>
    </source>
</reference>
<organism evidence="1 2">
    <name type="scientific">Acidianus hospitalis (strain W1)</name>
    <dbReference type="NCBI Taxonomy" id="933801"/>
    <lineage>
        <taxon>Archaea</taxon>
        <taxon>Thermoproteota</taxon>
        <taxon>Thermoprotei</taxon>
        <taxon>Sulfolobales</taxon>
        <taxon>Sulfolobaceae</taxon>
        <taxon>Acidianus</taxon>
    </lineage>
</organism>
<keyword evidence="2" id="KW-1185">Reference proteome</keyword>
<dbReference type="STRING" id="933801.Ahos_1526"/>
<sequence>MFCVISNKIVDFTLPTVYIPSKLYSSEAIFKNNYFPGIP</sequence>
<evidence type="ECO:0000313" key="2">
    <source>
        <dbReference type="Proteomes" id="UP000008458"/>
    </source>
</evidence>
<name>F4B5I5_ACIHW</name>
<dbReference type="EMBL" id="CP002535">
    <property type="protein sequence ID" value="AEE94409.1"/>
    <property type="molecule type" value="Genomic_DNA"/>
</dbReference>